<dbReference type="InterPro" id="IPR014948">
    <property type="entry name" value="BrxA"/>
</dbReference>
<evidence type="ECO:0008006" key="3">
    <source>
        <dbReference type="Google" id="ProtNLM"/>
    </source>
</evidence>
<organism evidence="1 2">
    <name type="scientific">Promicromonospora umidemergens</name>
    <dbReference type="NCBI Taxonomy" id="629679"/>
    <lineage>
        <taxon>Bacteria</taxon>
        <taxon>Bacillati</taxon>
        <taxon>Actinomycetota</taxon>
        <taxon>Actinomycetes</taxon>
        <taxon>Micrococcales</taxon>
        <taxon>Promicromonosporaceae</taxon>
        <taxon>Promicromonospora</taxon>
    </lineage>
</organism>
<sequence length="231" mass="26478">MGLRRAPTGARSEQVEDGRWRQVLAASTASRRYALSFTTGTLLVREATVVAPLYLDIRDWEQTRDITIERNVLQGRTYRTSVRLAREAVKRLSALVDGEVELLADATASERAHLMWVAACRRYQFIGEFAEEVVRERFLLLASTLGYEEFDSFVRTKALWHEELAAIKDSTLLKLRSNVFKMLQEAELLSETRFILPALLSERVVAKLDARMPSDLRFFPTPRLERRGTSQ</sequence>
<proteinExistence type="predicted"/>
<gene>
    <name evidence="1" type="ORF">GCM10023198_42450</name>
</gene>
<dbReference type="Pfam" id="PF08849">
    <property type="entry name" value="BrxA"/>
    <property type="match status" value="1"/>
</dbReference>
<dbReference type="EMBL" id="BAABHM010000018">
    <property type="protein sequence ID" value="GAA4714701.1"/>
    <property type="molecule type" value="Genomic_DNA"/>
</dbReference>
<comment type="caution">
    <text evidence="1">The sequence shown here is derived from an EMBL/GenBank/DDBJ whole genome shotgun (WGS) entry which is preliminary data.</text>
</comment>
<keyword evidence="2" id="KW-1185">Reference proteome</keyword>
<name>A0ABP8XWA6_9MICO</name>
<evidence type="ECO:0000313" key="2">
    <source>
        <dbReference type="Proteomes" id="UP001500843"/>
    </source>
</evidence>
<reference evidence="2" key="1">
    <citation type="journal article" date="2019" name="Int. J. Syst. Evol. Microbiol.">
        <title>The Global Catalogue of Microorganisms (GCM) 10K type strain sequencing project: providing services to taxonomists for standard genome sequencing and annotation.</title>
        <authorList>
            <consortium name="The Broad Institute Genomics Platform"/>
            <consortium name="The Broad Institute Genome Sequencing Center for Infectious Disease"/>
            <person name="Wu L."/>
            <person name="Ma J."/>
        </authorList>
    </citation>
    <scope>NUCLEOTIDE SEQUENCE [LARGE SCALE GENOMIC DNA]</scope>
    <source>
        <strain evidence="2">JCM 17975</strain>
    </source>
</reference>
<dbReference type="Gene3D" id="1.10.3540.10">
    <property type="entry name" value="uncharacterized protein from magnetospirillum magneticum domain"/>
    <property type="match status" value="1"/>
</dbReference>
<accession>A0ABP8XWA6</accession>
<evidence type="ECO:0000313" key="1">
    <source>
        <dbReference type="EMBL" id="GAA4714701.1"/>
    </source>
</evidence>
<dbReference type="InterPro" id="IPR023137">
    <property type="entry name" value="BrxA_sf"/>
</dbReference>
<dbReference type="Proteomes" id="UP001500843">
    <property type="component" value="Unassembled WGS sequence"/>
</dbReference>
<protein>
    <recommendedName>
        <fullName evidence="3">Inner membrane protein DUF1819</fullName>
    </recommendedName>
</protein>